<name>A0A6I6L3F7_9SPHN</name>
<feature type="transmembrane region" description="Helical" evidence="1">
    <location>
        <begin position="82"/>
        <end position="102"/>
    </location>
</feature>
<keyword evidence="1" id="KW-1133">Transmembrane helix</keyword>
<dbReference type="EMBL" id="CP035733">
    <property type="protein sequence ID" value="QGY79979.1"/>
    <property type="molecule type" value="Genomic_DNA"/>
</dbReference>
<dbReference type="KEGG" id="slaa:EUU25_04730"/>
<organism evidence="2 3">
    <name type="scientific">Sphingorhabdus lacus</name>
    <dbReference type="NCBI Taxonomy" id="392610"/>
    <lineage>
        <taxon>Bacteria</taxon>
        <taxon>Pseudomonadati</taxon>
        <taxon>Pseudomonadota</taxon>
        <taxon>Alphaproteobacteria</taxon>
        <taxon>Sphingomonadales</taxon>
        <taxon>Sphingomonadaceae</taxon>
        <taxon>Sphingorhabdus</taxon>
    </lineage>
</organism>
<keyword evidence="1" id="KW-0472">Membrane</keyword>
<feature type="transmembrane region" description="Helical" evidence="1">
    <location>
        <begin position="123"/>
        <end position="146"/>
    </location>
</feature>
<feature type="transmembrane region" description="Helical" evidence="1">
    <location>
        <begin position="12"/>
        <end position="31"/>
    </location>
</feature>
<dbReference type="Proteomes" id="UP000428803">
    <property type="component" value="Chromosome"/>
</dbReference>
<gene>
    <name evidence="2" type="ORF">EUU25_04730</name>
</gene>
<proteinExistence type="predicted"/>
<dbReference type="RefSeq" id="WP_158898756.1">
    <property type="nucleotide sequence ID" value="NZ_CP035733.1"/>
</dbReference>
<dbReference type="AlphaFoldDB" id="A0A6I6L3F7"/>
<feature type="transmembrane region" description="Helical" evidence="1">
    <location>
        <begin position="205"/>
        <end position="222"/>
    </location>
</feature>
<keyword evidence="1" id="KW-0812">Transmembrane</keyword>
<accession>A0A6I6L3F7</accession>
<evidence type="ECO:0000256" key="1">
    <source>
        <dbReference type="SAM" id="Phobius"/>
    </source>
</evidence>
<dbReference type="OrthoDB" id="7605487at2"/>
<evidence type="ECO:0000313" key="3">
    <source>
        <dbReference type="Proteomes" id="UP000428803"/>
    </source>
</evidence>
<evidence type="ECO:0000313" key="2">
    <source>
        <dbReference type="EMBL" id="QGY79979.1"/>
    </source>
</evidence>
<protein>
    <submittedName>
        <fullName evidence="2">Uncharacterized protein</fullName>
    </submittedName>
</protein>
<keyword evidence="3" id="KW-1185">Reference proteome</keyword>
<feature type="transmembrane region" description="Helical" evidence="1">
    <location>
        <begin position="158"/>
        <end position="184"/>
    </location>
</feature>
<reference evidence="3" key="1">
    <citation type="submission" date="2019-01" db="EMBL/GenBank/DDBJ databases">
        <title>Sphingorhabdus lacus sp.nov., isolated from an oligotrophic freshwater lake.</title>
        <authorList>
            <person name="Park M."/>
        </authorList>
    </citation>
    <scope>NUCLEOTIDE SEQUENCE [LARGE SCALE GENOMIC DNA]</scope>
    <source>
        <strain evidence="3">IMCC1753</strain>
    </source>
</reference>
<feature type="transmembrane region" description="Helical" evidence="1">
    <location>
        <begin position="234"/>
        <end position="252"/>
    </location>
</feature>
<sequence>MTEVDGLMKRPVFFWAIIILTIIVGAVLIQYGRTIEPYRDAARAVDLMNADYCLYGGTAEKAAQSANWFRERDTLLTLRYPIINSGCAIIVATMAFAVLSFWRRKITVDDGILWQTPARIWHFFAIGLGILVGTYLGLVCGLILNLERGMLPWCADSIGIPIFSLGFATLILSPILLFVGWTLAQFFRGLPTSLWQWNRDEPIRSWVATAIFGSLAFFWLWILVDAAPTEDLLIVGPGVFAIYLTLSCRAAILASSDYSVEPTPDT</sequence>